<dbReference type="EMBL" id="SDKM01000042">
    <property type="protein sequence ID" value="RYP82755.1"/>
    <property type="molecule type" value="Genomic_DNA"/>
</dbReference>
<comment type="caution">
    <text evidence="3">The sequence shown here is derived from an EMBL/GenBank/DDBJ whole genome shotgun (WGS) entry which is preliminary data.</text>
</comment>
<keyword evidence="4" id="KW-1185">Reference proteome</keyword>
<dbReference type="Proteomes" id="UP000295198">
    <property type="component" value="Unassembled WGS sequence"/>
</dbReference>
<name>A0A4Q4Z5Y1_9ACTN</name>
<dbReference type="RefSeq" id="WP_134720354.1">
    <property type="nucleotide sequence ID" value="NZ_SDKM01000042.1"/>
</dbReference>
<protein>
    <recommendedName>
        <fullName evidence="5">DUF3068 domain-containing protein</fullName>
    </recommendedName>
</protein>
<sequence>MTTRTSRGTRRTRRTASRAAGALLPLLVALPLLAACGSAPETSAPSGVDGLEIPTPSPDPKDFVDLIDNTYLPLAPGSVWKYRTTSTEGPETNVVTVTNRTRVVAGVTTTVVHDVARDGRGRIIEDTWDWYAQDTAGNVWYFGEDTTAYDDGKASTEGSWEAGVNGAQAGLAMPADPRVGDGYAQEHAPGVAEDRGEVLAVDDTVRIPFGAFQDVVRTEDTTPLEPDLVENKFYAPGVGVVMERTVQGGDERVELVAFTSG</sequence>
<dbReference type="Gene3D" id="2.40.360.20">
    <property type="match status" value="1"/>
</dbReference>
<gene>
    <name evidence="3" type="ORF">EKO23_20920</name>
</gene>
<keyword evidence="2" id="KW-0732">Signal</keyword>
<evidence type="ECO:0008006" key="5">
    <source>
        <dbReference type="Google" id="ProtNLM"/>
    </source>
</evidence>
<dbReference type="AlphaFoldDB" id="A0A4Q4Z5Y1"/>
<feature type="signal peptide" evidence="2">
    <location>
        <begin position="1"/>
        <end position="34"/>
    </location>
</feature>
<evidence type="ECO:0000256" key="1">
    <source>
        <dbReference type="SAM" id="MobiDB-lite"/>
    </source>
</evidence>
<feature type="chain" id="PRO_5020831079" description="DUF3068 domain-containing protein" evidence="2">
    <location>
        <begin position="35"/>
        <end position="261"/>
    </location>
</feature>
<dbReference type="OrthoDB" id="9151379at2"/>
<evidence type="ECO:0000256" key="2">
    <source>
        <dbReference type="SAM" id="SignalP"/>
    </source>
</evidence>
<reference evidence="3 4" key="1">
    <citation type="submission" date="2019-01" db="EMBL/GenBank/DDBJ databases">
        <title>Nocardioides guangzhouensis sp. nov., an actinobacterium isolated from soil.</title>
        <authorList>
            <person name="Fu Y."/>
            <person name="Cai Y."/>
            <person name="Lin Z."/>
            <person name="Chen P."/>
        </authorList>
    </citation>
    <scope>NUCLEOTIDE SEQUENCE [LARGE SCALE GENOMIC DNA]</scope>
    <source>
        <strain evidence="3 4">130</strain>
    </source>
</reference>
<proteinExistence type="predicted"/>
<feature type="region of interest" description="Disordered" evidence="1">
    <location>
        <begin position="39"/>
        <end position="59"/>
    </location>
</feature>
<accession>A0A4Q4Z5Y1</accession>
<organism evidence="3 4">
    <name type="scientific">Nocardioides guangzhouensis</name>
    <dbReference type="NCBI Taxonomy" id="2497878"/>
    <lineage>
        <taxon>Bacteria</taxon>
        <taxon>Bacillati</taxon>
        <taxon>Actinomycetota</taxon>
        <taxon>Actinomycetes</taxon>
        <taxon>Propionibacteriales</taxon>
        <taxon>Nocardioidaceae</taxon>
        <taxon>Nocardioides</taxon>
    </lineage>
</organism>
<evidence type="ECO:0000313" key="3">
    <source>
        <dbReference type="EMBL" id="RYP82755.1"/>
    </source>
</evidence>
<evidence type="ECO:0000313" key="4">
    <source>
        <dbReference type="Proteomes" id="UP000295198"/>
    </source>
</evidence>